<feature type="domain" description="PB1-like" evidence="1">
    <location>
        <begin position="1"/>
        <end position="52"/>
    </location>
</feature>
<dbReference type="InterPro" id="IPR058594">
    <property type="entry name" value="PB1-like_dom_pln"/>
</dbReference>
<organism evidence="2 3">
    <name type="scientific">Stylosanthes scabra</name>
    <dbReference type="NCBI Taxonomy" id="79078"/>
    <lineage>
        <taxon>Eukaryota</taxon>
        <taxon>Viridiplantae</taxon>
        <taxon>Streptophyta</taxon>
        <taxon>Embryophyta</taxon>
        <taxon>Tracheophyta</taxon>
        <taxon>Spermatophyta</taxon>
        <taxon>Magnoliopsida</taxon>
        <taxon>eudicotyledons</taxon>
        <taxon>Gunneridae</taxon>
        <taxon>Pentapetalae</taxon>
        <taxon>rosids</taxon>
        <taxon>fabids</taxon>
        <taxon>Fabales</taxon>
        <taxon>Fabaceae</taxon>
        <taxon>Papilionoideae</taxon>
        <taxon>50 kb inversion clade</taxon>
        <taxon>dalbergioids sensu lato</taxon>
        <taxon>Dalbergieae</taxon>
        <taxon>Pterocarpus clade</taxon>
        <taxon>Stylosanthes</taxon>
    </lineage>
</organism>
<evidence type="ECO:0000259" key="1">
    <source>
        <dbReference type="Pfam" id="PF26130"/>
    </source>
</evidence>
<name>A0ABU6VIZ9_9FABA</name>
<gene>
    <name evidence="2" type="ORF">PIB30_051589</name>
</gene>
<sequence length="54" mass="6059">MDAFVVPVIHHGGRLERGADGELDYVGRELTKFDAMDDVDFVNKKGLLTLIRDL</sequence>
<reference evidence="2 3" key="1">
    <citation type="journal article" date="2023" name="Plants (Basel)">
        <title>Bridging the Gap: Combining Genomics and Transcriptomics Approaches to Understand Stylosanthes scabra, an Orphan Legume from the Brazilian Caatinga.</title>
        <authorList>
            <person name="Ferreira-Neto J.R.C."/>
            <person name="da Silva M.D."/>
            <person name="Binneck E."/>
            <person name="de Melo N.F."/>
            <person name="da Silva R.H."/>
            <person name="de Melo A.L.T.M."/>
            <person name="Pandolfi V."/>
            <person name="Bustamante F.O."/>
            <person name="Brasileiro-Vidal A.C."/>
            <person name="Benko-Iseppon A.M."/>
        </authorList>
    </citation>
    <scope>NUCLEOTIDE SEQUENCE [LARGE SCALE GENOMIC DNA]</scope>
    <source>
        <tissue evidence="2">Leaves</tissue>
    </source>
</reference>
<dbReference type="Proteomes" id="UP001341840">
    <property type="component" value="Unassembled WGS sequence"/>
</dbReference>
<keyword evidence="3" id="KW-1185">Reference proteome</keyword>
<proteinExistence type="predicted"/>
<dbReference type="Pfam" id="PF26130">
    <property type="entry name" value="PB1-like"/>
    <property type="match status" value="1"/>
</dbReference>
<evidence type="ECO:0000313" key="3">
    <source>
        <dbReference type="Proteomes" id="UP001341840"/>
    </source>
</evidence>
<evidence type="ECO:0000313" key="2">
    <source>
        <dbReference type="EMBL" id="MED6172603.1"/>
    </source>
</evidence>
<accession>A0ABU6VIZ9</accession>
<dbReference type="EMBL" id="JASCZI010151401">
    <property type="protein sequence ID" value="MED6172603.1"/>
    <property type="molecule type" value="Genomic_DNA"/>
</dbReference>
<protein>
    <recommendedName>
        <fullName evidence="1">PB1-like domain-containing protein</fullName>
    </recommendedName>
</protein>
<comment type="caution">
    <text evidence="2">The sequence shown here is derived from an EMBL/GenBank/DDBJ whole genome shotgun (WGS) entry which is preliminary data.</text>
</comment>